<dbReference type="CDD" id="cd05271">
    <property type="entry name" value="NDUFA9_like_SDR_a"/>
    <property type="match status" value="1"/>
</dbReference>
<accession>A0ABP9QSU4</accession>
<evidence type="ECO:0000313" key="3">
    <source>
        <dbReference type="Proteomes" id="UP001500547"/>
    </source>
</evidence>
<dbReference type="InterPro" id="IPR001509">
    <property type="entry name" value="Epimerase_deHydtase"/>
</dbReference>
<gene>
    <name evidence="2" type="ORF">GCM10025770_24930</name>
</gene>
<sequence>MIRTVLLIGGTGFIGQALAEALTTAGLRLIVPTRTLRHAGALRLLPGTEIVEIDVHDTGRLSQLMACADAVVNLVGVLHSESDTPYGPEFARAHVELPRIIAAAARLTGVRRIIHVSALGADPHGPSEYLRSKADGEAAIREAGPGIRWTIFRPSVVFGAQDSFLNLFARLLRWTPVLPLGGAHARFQPVHVGDVVAAIRHALLTGEGADSTLELAGPQIYELADLVRLVARLTHRHVIVIPLPNALAMLQAAVMECLPGPLMSRDNVRSMQRDNIASAEPLPFGLTPTAIESIAPRWLSPAPRSFDQYRRQARR</sequence>
<feature type="domain" description="NAD-dependent epimerase/dehydratase" evidence="1">
    <location>
        <begin position="5"/>
        <end position="206"/>
    </location>
</feature>
<dbReference type="Gene3D" id="3.40.50.720">
    <property type="entry name" value="NAD(P)-binding Rossmann-like Domain"/>
    <property type="match status" value="1"/>
</dbReference>
<comment type="caution">
    <text evidence="2">The sequence shown here is derived from an EMBL/GenBank/DDBJ whole genome shotgun (WGS) entry which is preliminary data.</text>
</comment>
<dbReference type="InterPro" id="IPR036291">
    <property type="entry name" value="NAD(P)-bd_dom_sf"/>
</dbReference>
<dbReference type="RefSeq" id="WP_345533307.1">
    <property type="nucleotide sequence ID" value="NZ_BAABLD010000008.1"/>
</dbReference>
<name>A0ABP9QSU4_9RHOO</name>
<dbReference type="EMBL" id="BAABLD010000008">
    <property type="protein sequence ID" value="GAA5167002.1"/>
    <property type="molecule type" value="Genomic_DNA"/>
</dbReference>
<dbReference type="InterPro" id="IPR051207">
    <property type="entry name" value="ComplexI_NDUFA9_subunit"/>
</dbReference>
<proteinExistence type="predicted"/>
<reference evidence="3" key="1">
    <citation type="journal article" date="2019" name="Int. J. Syst. Evol. Microbiol.">
        <title>The Global Catalogue of Microorganisms (GCM) 10K type strain sequencing project: providing services to taxonomists for standard genome sequencing and annotation.</title>
        <authorList>
            <consortium name="The Broad Institute Genomics Platform"/>
            <consortium name="The Broad Institute Genome Sequencing Center for Infectious Disease"/>
            <person name="Wu L."/>
            <person name="Ma J."/>
        </authorList>
    </citation>
    <scope>NUCLEOTIDE SEQUENCE [LARGE SCALE GENOMIC DNA]</scope>
    <source>
        <strain evidence="3">JCM 18715</strain>
    </source>
</reference>
<evidence type="ECO:0000259" key="1">
    <source>
        <dbReference type="Pfam" id="PF01370"/>
    </source>
</evidence>
<keyword evidence="3" id="KW-1185">Reference proteome</keyword>
<dbReference type="PANTHER" id="PTHR12126:SF11">
    <property type="entry name" value="NADH DEHYDROGENASE [UBIQUINONE] 1 ALPHA SUBCOMPLEX SUBUNIT 9, MITOCHONDRIAL"/>
    <property type="match status" value="1"/>
</dbReference>
<evidence type="ECO:0000313" key="2">
    <source>
        <dbReference type="EMBL" id="GAA5167002.1"/>
    </source>
</evidence>
<dbReference type="SUPFAM" id="SSF51735">
    <property type="entry name" value="NAD(P)-binding Rossmann-fold domains"/>
    <property type="match status" value="1"/>
</dbReference>
<dbReference type="PANTHER" id="PTHR12126">
    <property type="entry name" value="NADH-UBIQUINONE OXIDOREDUCTASE 39 KDA SUBUNIT-RELATED"/>
    <property type="match status" value="1"/>
</dbReference>
<dbReference type="Proteomes" id="UP001500547">
    <property type="component" value="Unassembled WGS sequence"/>
</dbReference>
<protein>
    <submittedName>
        <fullName evidence="2">Complex I NDUFA9 subunit family protein</fullName>
    </submittedName>
</protein>
<dbReference type="Pfam" id="PF01370">
    <property type="entry name" value="Epimerase"/>
    <property type="match status" value="1"/>
</dbReference>
<organism evidence="2 3">
    <name type="scientific">Viridibacterium curvum</name>
    <dbReference type="NCBI Taxonomy" id="1101404"/>
    <lineage>
        <taxon>Bacteria</taxon>
        <taxon>Pseudomonadati</taxon>
        <taxon>Pseudomonadota</taxon>
        <taxon>Betaproteobacteria</taxon>
        <taxon>Rhodocyclales</taxon>
        <taxon>Rhodocyclaceae</taxon>
        <taxon>Viridibacterium</taxon>
    </lineage>
</organism>